<sequence>MTGSGHYGIGTIRLALAVAAGVNVHVCDDAEAPCSTDFPKARQRRLADGDDAGVQRFRINIVVEHEFQYLPSSIWEEPTQQIGAALATTAQRSSRKFGHAGLPDLASTSQPRRCETEPAKQRVQQRVHTGAP</sequence>
<proteinExistence type="predicted"/>
<keyword evidence="3" id="KW-1185">Reference proteome</keyword>
<accession>A0A090MUX4</accession>
<evidence type="ECO:0000313" key="2">
    <source>
        <dbReference type="EMBL" id="CEG10202.1"/>
    </source>
</evidence>
<evidence type="ECO:0000313" key="3">
    <source>
        <dbReference type="Proteomes" id="UP000035762"/>
    </source>
</evidence>
<evidence type="ECO:0000256" key="1">
    <source>
        <dbReference type="SAM" id="MobiDB-lite"/>
    </source>
</evidence>
<dbReference type="AlphaFoldDB" id="A0A090MUX4"/>
<dbReference type="Proteomes" id="UP000035762">
    <property type="component" value="Unassembled WGS sequence"/>
</dbReference>
<organism evidence="2 3">
    <name type="scientific">Afipia felis</name>
    <name type="common">Cat scratch disease bacillus</name>
    <dbReference type="NCBI Taxonomy" id="1035"/>
    <lineage>
        <taxon>Bacteria</taxon>
        <taxon>Pseudomonadati</taxon>
        <taxon>Pseudomonadota</taxon>
        <taxon>Alphaproteobacteria</taxon>
        <taxon>Hyphomicrobiales</taxon>
        <taxon>Nitrobacteraceae</taxon>
        <taxon>Afipia</taxon>
    </lineage>
</organism>
<feature type="region of interest" description="Disordered" evidence="1">
    <location>
        <begin position="97"/>
        <end position="132"/>
    </location>
</feature>
<comment type="caution">
    <text evidence="2">The sequence shown here is derived from an EMBL/GenBank/DDBJ whole genome shotgun (WGS) entry which is preliminary data.</text>
</comment>
<protein>
    <submittedName>
        <fullName evidence="2">Uncharacterized protein</fullName>
    </submittedName>
</protein>
<feature type="compositionally biased region" description="Polar residues" evidence="1">
    <location>
        <begin position="122"/>
        <end position="132"/>
    </location>
</feature>
<dbReference type="EMBL" id="CCAZ020000002">
    <property type="protein sequence ID" value="CEG10202.1"/>
    <property type="molecule type" value="Genomic_DNA"/>
</dbReference>
<reference evidence="2 3" key="1">
    <citation type="journal article" date="2014" name="Genome Announc.">
        <title>Genome Sequence of Afipia felis Strain 76713, Isolated in Hospital Water Using an Amoeba Co-Culture Procedure.</title>
        <authorList>
            <person name="Benamar S."/>
            <person name="La Scola B."/>
            <person name="Croce O."/>
        </authorList>
    </citation>
    <scope>NUCLEOTIDE SEQUENCE [LARGE SCALE GENOMIC DNA]</scope>
    <source>
        <strain evidence="2 3">76713</strain>
    </source>
</reference>
<name>A0A090MUX4_AFIFE</name>
<gene>
    <name evidence="2" type="ORF">BN961_03639</name>
</gene>